<dbReference type="EMBL" id="KB446555">
    <property type="protein sequence ID" value="EME87777.1"/>
    <property type="molecule type" value="Genomic_DNA"/>
</dbReference>
<dbReference type="AlphaFoldDB" id="N1QA64"/>
<dbReference type="Proteomes" id="UP000016932">
    <property type="component" value="Unassembled WGS sequence"/>
</dbReference>
<feature type="compositionally biased region" description="Basic residues" evidence="1">
    <location>
        <begin position="1"/>
        <end position="11"/>
    </location>
</feature>
<accession>N1QA64</accession>
<dbReference type="HOGENOM" id="CLU_963535_0_0_1"/>
<dbReference type="STRING" id="383855.N1QA64"/>
<protein>
    <submittedName>
        <fullName evidence="2">Uncharacterized protein</fullName>
    </submittedName>
</protein>
<evidence type="ECO:0000256" key="1">
    <source>
        <dbReference type="SAM" id="MobiDB-lite"/>
    </source>
</evidence>
<evidence type="ECO:0000313" key="2">
    <source>
        <dbReference type="EMBL" id="EME87777.1"/>
    </source>
</evidence>
<gene>
    <name evidence="2" type="ORF">MYCFIDRAFT_75611</name>
</gene>
<dbReference type="eggNOG" id="ENOG502TA4C">
    <property type="taxonomic scope" value="Eukaryota"/>
</dbReference>
<keyword evidence="3" id="KW-1185">Reference proteome</keyword>
<dbReference type="OrthoDB" id="5305306at2759"/>
<sequence length="289" mass="32510">MGGRSSSRRGAARGGRGGHGAQRGGGTMGPGGRGGHGGQQQQQTAPQPPQPPPGLTGPRPVSHTQSSKWVAPRIVADQAIQAQRQQQAHLNRHRANFCPRSDVWPQDYDINTHRTFIARDRASMNRLLDARNRRIARDRIEAGHLHDPPATNTAFNERYEAWGNNLSSVLALPTVFTPHHNLTRTTPAADWPEPHEQKYEGDERISTDVLHGRFLPHPRVPGNGTVNWQQRSFVPQQMLENFHYPIPDENEILLRSHRVEELEVSDEVGKELIGDELMEQLDELWEEQK</sequence>
<feature type="region of interest" description="Disordered" evidence="1">
    <location>
        <begin position="1"/>
        <end position="67"/>
    </location>
</feature>
<feature type="compositionally biased region" description="Gly residues" evidence="1">
    <location>
        <begin position="12"/>
        <end position="38"/>
    </location>
</feature>
<dbReference type="GeneID" id="19341136"/>
<dbReference type="RefSeq" id="XP_007920394.1">
    <property type="nucleotide sequence ID" value="XM_007922203.1"/>
</dbReference>
<name>N1QA64_PSEFD</name>
<dbReference type="VEuPathDB" id="FungiDB:MYCFIDRAFT_75611"/>
<proteinExistence type="predicted"/>
<dbReference type="KEGG" id="pfj:MYCFIDRAFT_75611"/>
<feature type="compositionally biased region" description="Pro residues" evidence="1">
    <location>
        <begin position="46"/>
        <end position="55"/>
    </location>
</feature>
<evidence type="ECO:0000313" key="3">
    <source>
        <dbReference type="Proteomes" id="UP000016932"/>
    </source>
</evidence>
<reference evidence="2 3" key="1">
    <citation type="journal article" date="2012" name="PLoS Pathog.">
        <title>Diverse lifestyles and strategies of plant pathogenesis encoded in the genomes of eighteen Dothideomycetes fungi.</title>
        <authorList>
            <person name="Ohm R.A."/>
            <person name="Feau N."/>
            <person name="Henrissat B."/>
            <person name="Schoch C.L."/>
            <person name="Horwitz B.A."/>
            <person name="Barry K.W."/>
            <person name="Condon B.J."/>
            <person name="Copeland A.C."/>
            <person name="Dhillon B."/>
            <person name="Glaser F."/>
            <person name="Hesse C.N."/>
            <person name="Kosti I."/>
            <person name="LaButti K."/>
            <person name="Lindquist E.A."/>
            <person name="Lucas S."/>
            <person name="Salamov A.A."/>
            <person name="Bradshaw R.E."/>
            <person name="Ciuffetti L."/>
            <person name="Hamelin R.C."/>
            <person name="Kema G.H.J."/>
            <person name="Lawrence C."/>
            <person name="Scott J.A."/>
            <person name="Spatafora J.W."/>
            <person name="Turgeon B.G."/>
            <person name="de Wit P.J.G.M."/>
            <person name="Zhong S."/>
            <person name="Goodwin S.B."/>
            <person name="Grigoriev I.V."/>
        </authorList>
    </citation>
    <scope>NUCLEOTIDE SEQUENCE [LARGE SCALE GENOMIC DNA]</scope>
    <source>
        <strain evidence="2 3">CIRAD86</strain>
    </source>
</reference>
<organism evidence="2 3">
    <name type="scientific">Pseudocercospora fijiensis (strain CIRAD86)</name>
    <name type="common">Black leaf streak disease fungus</name>
    <name type="synonym">Mycosphaerella fijiensis</name>
    <dbReference type="NCBI Taxonomy" id="383855"/>
    <lineage>
        <taxon>Eukaryota</taxon>
        <taxon>Fungi</taxon>
        <taxon>Dikarya</taxon>
        <taxon>Ascomycota</taxon>
        <taxon>Pezizomycotina</taxon>
        <taxon>Dothideomycetes</taxon>
        <taxon>Dothideomycetidae</taxon>
        <taxon>Mycosphaerellales</taxon>
        <taxon>Mycosphaerellaceae</taxon>
        <taxon>Pseudocercospora</taxon>
    </lineage>
</organism>